<name>A0A9D4R4P9_DREPO</name>
<accession>A0A9D4R4P9</accession>
<gene>
    <name evidence="1" type="ORF">DPMN_097385</name>
</gene>
<evidence type="ECO:0000313" key="2">
    <source>
        <dbReference type="Proteomes" id="UP000828390"/>
    </source>
</evidence>
<proteinExistence type="predicted"/>
<evidence type="ECO:0000313" key="1">
    <source>
        <dbReference type="EMBL" id="KAH3854834.1"/>
    </source>
</evidence>
<dbReference type="EMBL" id="JAIWYP010000003">
    <property type="protein sequence ID" value="KAH3854834.1"/>
    <property type="molecule type" value="Genomic_DNA"/>
</dbReference>
<dbReference type="Proteomes" id="UP000828390">
    <property type="component" value="Unassembled WGS sequence"/>
</dbReference>
<sequence length="138" mass="15645">MNPPTTALRYVFSMSLMDECLYVSDTKSTREDKAGQSINYHLCYLSKCTRQISHCLNQEHAVNDSCVNSLGWFTCYSAIEIDLKKIFSFPKTPVPLSLAHVDGNVMKTDKSKLMKIQEDRITSDPPQRIDATIIDGMF</sequence>
<comment type="caution">
    <text evidence="1">The sequence shown here is derived from an EMBL/GenBank/DDBJ whole genome shotgun (WGS) entry which is preliminary data.</text>
</comment>
<protein>
    <submittedName>
        <fullName evidence="1">Uncharacterized protein</fullName>
    </submittedName>
</protein>
<organism evidence="1 2">
    <name type="scientific">Dreissena polymorpha</name>
    <name type="common">Zebra mussel</name>
    <name type="synonym">Mytilus polymorpha</name>
    <dbReference type="NCBI Taxonomy" id="45954"/>
    <lineage>
        <taxon>Eukaryota</taxon>
        <taxon>Metazoa</taxon>
        <taxon>Spiralia</taxon>
        <taxon>Lophotrochozoa</taxon>
        <taxon>Mollusca</taxon>
        <taxon>Bivalvia</taxon>
        <taxon>Autobranchia</taxon>
        <taxon>Heteroconchia</taxon>
        <taxon>Euheterodonta</taxon>
        <taxon>Imparidentia</taxon>
        <taxon>Neoheterodontei</taxon>
        <taxon>Myida</taxon>
        <taxon>Dreissenoidea</taxon>
        <taxon>Dreissenidae</taxon>
        <taxon>Dreissena</taxon>
    </lineage>
</organism>
<reference evidence="1" key="1">
    <citation type="journal article" date="2019" name="bioRxiv">
        <title>The Genome of the Zebra Mussel, Dreissena polymorpha: A Resource for Invasive Species Research.</title>
        <authorList>
            <person name="McCartney M.A."/>
            <person name="Auch B."/>
            <person name="Kono T."/>
            <person name="Mallez S."/>
            <person name="Zhang Y."/>
            <person name="Obille A."/>
            <person name="Becker A."/>
            <person name="Abrahante J.E."/>
            <person name="Garbe J."/>
            <person name="Badalamenti J.P."/>
            <person name="Herman A."/>
            <person name="Mangelson H."/>
            <person name="Liachko I."/>
            <person name="Sullivan S."/>
            <person name="Sone E.D."/>
            <person name="Koren S."/>
            <person name="Silverstein K.A.T."/>
            <person name="Beckman K.B."/>
            <person name="Gohl D.M."/>
        </authorList>
    </citation>
    <scope>NUCLEOTIDE SEQUENCE</scope>
    <source>
        <strain evidence="1">Duluth1</strain>
        <tissue evidence="1">Whole animal</tissue>
    </source>
</reference>
<dbReference type="AlphaFoldDB" id="A0A9D4R4P9"/>
<keyword evidence="2" id="KW-1185">Reference proteome</keyword>
<reference evidence="1" key="2">
    <citation type="submission" date="2020-11" db="EMBL/GenBank/DDBJ databases">
        <authorList>
            <person name="McCartney M.A."/>
            <person name="Auch B."/>
            <person name="Kono T."/>
            <person name="Mallez S."/>
            <person name="Becker A."/>
            <person name="Gohl D.M."/>
            <person name="Silverstein K.A.T."/>
            <person name="Koren S."/>
            <person name="Bechman K.B."/>
            <person name="Herman A."/>
            <person name="Abrahante J.E."/>
            <person name="Garbe J."/>
        </authorList>
    </citation>
    <scope>NUCLEOTIDE SEQUENCE</scope>
    <source>
        <strain evidence="1">Duluth1</strain>
        <tissue evidence="1">Whole animal</tissue>
    </source>
</reference>